<gene>
    <name evidence="1" type="ORF">EVAR_94478_1</name>
</gene>
<sequence>MTRYAAWSLEFCLLRRSRKKNNEEICPLIARFIRRRYELREHTPRLCLDELNVVSTDNDVDLDVDLNFDYCLDIDIGSVFTMFWLEKPRPNCTLN</sequence>
<name>A0A4C1UVA6_EUMVA</name>
<proteinExistence type="predicted"/>
<evidence type="ECO:0000313" key="2">
    <source>
        <dbReference type="Proteomes" id="UP000299102"/>
    </source>
</evidence>
<keyword evidence="2" id="KW-1185">Reference proteome</keyword>
<evidence type="ECO:0000313" key="1">
    <source>
        <dbReference type="EMBL" id="GBP30170.1"/>
    </source>
</evidence>
<dbReference type="EMBL" id="BGZK01000230">
    <property type="protein sequence ID" value="GBP30170.1"/>
    <property type="molecule type" value="Genomic_DNA"/>
</dbReference>
<protein>
    <submittedName>
        <fullName evidence="1">Uncharacterized protein</fullName>
    </submittedName>
</protein>
<dbReference type="AlphaFoldDB" id="A0A4C1UVA6"/>
<comment type="caution">
    <text evidence="1">The sequence shown here is derived from an EMBL/GenBank/DDBJ whole genome shotgun (WGS) entry which is preliminary data.</text>
</comment>
<accession>A0A4C1UVA6</accession>
<reference evidence="1 2" key="1">
    <citation type="journal article" date="2019" name="Commun. Biol.">
        <title>The bagworm genome reveals a unique fibroin gene that provides high tensile strength.</title>
        <authorList>
            <person name="Kono N."/>
            <person name="Nakamura H."/>
            <person name="Ohtoshi R."/>
            <person name="Tomita M."/>
            <person name="Numata K."/>
            <person name="Arakawa K."/>
        </authorList>
    </citation>
    <scope>NUCLEOTIDE SEQUENCE [LARGE SCALE GENOMIC DNA]</scope>
</reference>
<dbReference type="Proteomes" id="UP000299102">
    <property type="component" value="Unassembled WGS sequence"/>
</dbReference>
<organism evidence="1 2">
    <name type="scientific">Eumeta variegata</name>
    <name type="common">Bagworm moth</name>
    <name type="synonym">Eumeta japonica</name>
    <dbReference type="NCBI Taxonomy" id="151549"/>
    <lineage>
        <taxon>Eukaryota</taxon>
        <taxon>Metazoa</taxon>
        <taxon>Ecdysozoa</taxon>
        <taxon>Arthropoda</taxon>
        <taxon>Hexapoda</taxon>
        <taxon>Insecta</taxon>
        <taxon>Pterygota</taxon>
        <taxon>Neoptera</taxon>
        <taxon>Endopterygota</taxon>
        <taxon>Lepidoptera</taxon>
        <taxon>Glossata</taxon>
        <taxon>Ditrysia</taxon>
        <taxon>Tineoidea</taxon>
        <taxon>Psychidae</taxon>
        <taxon>Oiketicinae</taxon>
        <taxon>Eumeta</taxon>
    </lineage>
</organism>